<protein>
    <submittedName>
        <fullName evidence="1">Uncharacterized protein</fullName>
    </submittedName>
</protein>
<organism evidence="1 2">
    <name type="scientific">Phytophthora nicotianae P10297</name>
    <dbReference type="NCBI Taxonomy" id="1317064"/>
    <lineage>
        <taxon>Eukaryota</taxon>
        <taxon>Sar</taxon>
        <taxon>Stramenopiles</taxon>
        <taxon>Oomycota</taxon>
        <taxon>Peronosporomycetes</taxon>
        <taxon>Peronosporales</taxon>
        <taxon>Peronosporaceae</taxon>
        <taxon>Phytophthora</taxon>
    </lineage>
</organism>
<evidence type="ECO:0000313" key="2">
    <source>
        <dbReference type="Proteomes" id="UP000018948"/>
    </source>
</evidence>
<evidence type="ECO:0000313" key="1">
    <source>
        <dbReference type="EMBL" id="ETP28147.1"/>
    </source>
</evidence>
<sequence length="74" mass="8022">MDCAVTLPIAASGLLRVARQRLNSARISLSLSALSKPLQSVKAQRSRTSSYVVSSTSTVSLSMWALLLSRLFRL</sequence>
<dbReference type="AlphaFoldDB" id="W2Y094"/>
<dbReference type="EMBL" id="ANIY01005067">
    <property type="protein sequence ID" value="ETP28147.1"/>
    <property type="molecule type" value="Genomic_DNA"/>
</dbReference>
<name>W2Y094_PHYNI</name>
<dbReference type="Proteomes" id="UP000018948">
    <property type="component" value="Unassembled WGS sequence"/>
</dbReference>
<accession>W2Y094</accession>
<reference evidence="1 2" key="1">
    <citation type="submission" date="2013-11" db="EMBL/GenBank/DDBJ databases">
        <title>The Genome Sequence of Phytophthora parasitica P10297.</title>
        <authorList>
            <consortium name="The Broad Institute Genomics Platform"/>
            <person name="Russ C."/>
            <person name="Tyler B."/>
            <person name="Panabieres F."/>
            <person name="Shan W."/>
            <person name="Tripathy S."/>
            <person name="Grunwald N."/>
            <person name="Machado M."/>
            <person name="Johnson C.S."/>
            <person name="Walker B."/>
            <person name="Young S.K."/>
            <person name="Zeng Q."/>
            <person name="Gargeya S."/>
            <person name="Fitzgerald M."/>
            <person name="Haas B."/>
            <person name="Abouelleil A."/>
            <person name="Allen A.W."/>
            <person name="Alvarado L."/>
            <person name="Arachchi H.M."/>
            <person name="Berlin A.M."/>
            <person name="Chapman S.B."/>
            <person name="Gainer-Dewar J."/>
            <person name="Goldberg J."/>
            <person name="Griggs A."/>
            <person name="Gujja S."/>
            <person name="Hansen M."/>
            <person name="Howarth C."/>
            <person name="Imamovic A."/>
            <person name="Ireland A."/>
            <person name="Larimer J."/>
            <person name="McCowan C."/>
            <person name="Murphy C."/>
            <person name="Pearson M."/>
            <person name="Poon T.W."/>
            <person name="Priest M."/>
            <person name="Roberts A."/>
            <person name="Saif S."/>
            <person name="Shea T."/>
            <person name="Sisk P."/>
            <person name="Sykes S."/>
            <person name="Wortman J."/>
            <person name="Nusbaum C."/>
            <person name="Birren B."/>
        </authorList>
    </citation>
    <scope>NUCLEOTIDE SEQUENCE [LARGE SCALE GENOMIC DNA]</scope>
    <source>
        <strain evidence="1 2">P10297</strain>
    </source>
</reference>
<proteinExistence type="predicted"/>
<comment type="caution">
    <text evidence="1">The sequence shown here is derived from an EMBL/GenBank/DDBJ whole genome shotgun (WGS) entry which is preliminary data.</text>
</comment>
<gene>
    <name evidence="1" type="ORF">F442_22566</name>
</gene>